<organism evidence="1">
    <name type="scientific">Rhizophora mucronata</name>
    <name type="common">Asiatic mangrove</name>
    <dbReference type="NCBI Taxonomy" id="61149"/>
    <lineage>
        <taxon>Eukaryota</taxon>
        <taxon>Viridiplantae</taxon>
        <taxon>Streptophyta</taxon>
        <taxon>Embryophyta</taxon>
        <taxon>Tracheophyta</taxon>
        <taxon>Spermatophyta</taxon>
        <taxon>Magnoliopsida</taxon>
        <taxon>eudicotyledons</taxon>
        <taxon>Gunneridae</taxon>
        <taxon>Pentapetalae</taxon>
        <taxon>rosids</taxon>
        <taxon>fabids</taxon>
        <taxon>Malpighiales</taxon>
        <taxon>Rhizophoraceae</taxon>
        <taxon>Rhizophora</taxon>
    </lineage>
</organism>
<accession>A0A2P2PYX1</accession>
<proteinExistence type="predicted"/>
<reference evidence="1" key="1">
    <citation type="submission" date="2018-02" db="EMBL/GenBank/DDBJ databases">
        <title>Rhizophora mucronata_Transcriptome.</title>
        <authorList>
            <person name="Meera S.P."/>
            <person name="Sreeshan A."/>
            <person name="Augustine A."/>
        </authorList>
    </citation>
    <scope>NUCLEOTIDE SEQUENCE</scope>
    <source>
        <tissue evidence="1">Leaf</tissue>
    </source>
</reference>
<name>A0A2P2PYX1_RHIMU</name>
<protein>
    <submittedName>
        <fullName evidence="1">Uncharacterized protein</fullName>
    </submittedName>
</protein>
<dbReference type="EMBL" id="GGEC01079421">
    <property type="protein sequence ID" value="MBX59905.1"/>
    <property type="molecule type" value="Transcribed_RNA"/>
</dbReference>
<evidence type="ECO:0000313" key="1">
    <source>
        <dbReference type="EMBL" id="MBX59905.1"/>
    </source>
</evidence>
<dbReference type="AlphaFoldDB" id="A0A2P2PYX1"/>
<sequence length="23" mass="2648">MCHAFHLSTVQINVRFMIARCLG</sequence>